<evidence type="ECO:0000313" key="2">
    <source>
        <dbReference type="Proteomes" id="UP000320585"/>
    </source>
</evidence>
<proteinExistence type="predicted"/>
<protein>
    <submittedName>
        <fullName evidence="1">Uncharacterized protein</fullName>
    </submittedName>
</protein>
<gene>
    <name evidence="1" type="ORF">Dia5BBH33_08580</name>
</gene>
<name>A0A8D5A0W3_9FIRM</name>
<dbReference type="AlphaFoldDB" id="A0A8D5A0W3"/>
<reference evidence="2" key="1">
    <citation type="submission" date="2019-05" db="EMBL/GenBank/DDBJ databases">
        <title>Complete genome sequencing of Dialister sp. strain 5BBH33.</title>
        <authorList>
            <person name="Sakamoto M."/>
            <person name="Murakami T."/>
            <person name="Mori H."/>
        </authorList>
    </citation>
    <scope>NUCLEOTIDE SEQUENCE [LARGE SCALE GENOMIC DNA]</scope>
    <source>
        <strain evidence="2">5BBH33</strain>
    </source>
</reference>
<sequence length="77" mass="8575">MDGVDVQPYSCRLIAGERSIYLSTQFSQHIFQVTKSKSGLSSENCKTARSFAWNQEFSGSLHILDFGMAHSEEEPSA</sequence>
<keyword evidence="2" id="KW-1185">Reference proteome</keyword>
<organism evidence="1 2">
    <name type="scientific">Dialister hominis</name>
    <dbReference type="NCBI Taxonomy" id="2582419"/>
    <lineage>
        <taxon>Bacteria</taxon>
        <taxon>Bacillati</taxon>
        <taxon>Bacillota</taxon>
        <taxon>Negativicutes</taxon>
        <taxon>Veillonellales</taxon>
        <taxon>Veillonellaceae</taxon>
        <taxon>Dialister</taxon>
    </lineage>
</organism>
<evidence type="ECO:0000313" key="1">
    <source>
        <dbReference type="EMBL" id="BBK24923.1"/>
    </source>
</evidence>
<dbReference type="Proteomes" id="UP000320585">
    <property type="component" value="Chromosome"/>
</dbReference>
<dbReference type="KEGG" id="dho:Dia5BBH33_08580"/>
<accession>A0A8D5A0W3</accession>
<dbReference type="EMBL" id="AP019697">
    <property type="protein sequence ID" value="BBK24923.1"/>
    <property type="molecule type" value="Genomic_DNA"/>
</dbReference>